<feature type="compositionally biased region" description="Low complexity" evidence="2">
    <location>
        <begin position="42"/>
        <end position="53"/>
    </location>
</feature>
<organism evidence="3 4">
    <name type="scientific">Prorocentrum cordatum</name>
    <dbReference type="NCBI Taxonomy" id="2364126"/>
    <lineage>
        <taxon>Eukaryota</taxon>
        <taxon>Sar</taxon>
        <taxon>Alveolata</taxon>
        <taxon>Dinophyceae</taxon>
        <taxon>Prorocentrales</taxon>
        <taxon>Prorocentraceae</taxon>
        <taxon>Prorocentrum</taxon>
    </lineage>
</organism>
<evidence type="ECO:0000313" key="4">
    <source>
        <dbReference type="Proteomes" id="UP001189429"/>
    </source>
</evidence>
<dbReference type="EMBL" id="CAUYUJ010007748">
    <property type="protein sequence ID" value="CAK0821856.1"/>
    <property type="molecule type" value="Genomic_DNA"/>
</dbReference>
<protein>
    <submittedName>
        <fullName evidence="3">Uncharacterized protein</fullName>
    </submittedName>
</protein>
<dbReference type="Proteomes" id="UP001189429">
    <property type="component" value="Unassembled WGS sequence"/>
</dbReference>
<feature type="coiled-coil region" evidence="1">
    <location>
        <begin position="93"/>
        <end position="141"/>
    </location>
</feature>
<feature type="region of interest" description="Disordered" evidence="2">
    <location>
        <begin position="279"/>
        <end position="299"/>
    </location>
</feature>
<sequence>MRRGPKGAWANGPPGESASIKALKAELSALRAQVGGGGGGAAQRPATQPQQPQSDLTFGQVVQFLKAYKVDDAVITSAQQKQIAEQEVRPTSAIAAHHRVENSKKKVERLEQKVLSFTQQRDELDKAITDAETQLTEARSELERNIKVSHRAHLEQTAGPFEFGFAGLATSVKESADGRQALEVLRRLQESAAKQAAEEAAAAAQAGAASATTAGAGAPGAGAAGGGAQNGAAAGAAGAAGFSKMEQDDFDDAEFHAGLKRLYDSGAEKDAVAKFIAEHSAKKQRPARHPAARREAGAAPADLQTFWDYNAIDVEWSCAFAAPAAQ</sequence>
<accession>A0ABN9RRG2</accession>
<feature type="region of interest" description="Disordered" evidence="2">
    <location>
        <begin position="33"/>
        <end position="55"/>
    </location>
</feature>
<evidence type="ECO:0000256" key="2">
    <source>
        <dbReference type="SAM" id="MobiDB-lite"/>
    </source>
</evidence>
<reference evidence="3" key="1">
    <citation type="submission" date="2023-10" db="EMBL/GenBank/DDBJ databases">
        <authorList>
            <person name="Chen Y."/>
            <person name="Shah S."/>
            <person name="Dougan E. K."/>
            <person name="Thang M."/>
            <person name="Chan C."/>
        </authorList>
    </citation>
    <scope>NUCLEOTIDE SEQUENCE [LARGE SCALE GENOMIC DNA]</scope>
</reference>
<feature type="non-terminal residue" evidence="3">
    <location>
        <position position="326"/>
    </location>
</feature>
<comment type="caution">
    <text evidence="3">The sequence shown here is derived from an EMBL/GenBank/DDBJ whole genome shotgun (WGS) entry which is preliminary data.</text>
</comment>
<evidence type="ECO:0000256" key="1">
    <source>
        <dbReference type="SAM" id="Coils"/>
    </source>
</evidence>
<proteinExistence type="predicted"/>
<evidence type="ECO:0000313" key="3">
    <source>
        <dbReference type="EMBL" id="CAK0821856.1"/>
    </source>
</evidence>
<feature type="compositionally biased region" description="Basic residues" evidence="2">
    <location>
        <begin position="282"/>
        <end position="291"/>
    </location>
</feature>
<keyword evidence="4" id="KW-1185">Reference proteome</keyword>
<keyword evidence="1" id="KW-0175">Coiled coil</keyword>
<name>A0ABN9RRG2_9DINO</name>
<gene>
    <name evidence="3" type="ORF">PCOR1329_LOCUS23001</name>
</gene>